<evidence type="ECO:0000256" key="1">
    <source>
        <dbReference type="ARBA" id="ARBA00022737"/>
    </source>
</evidence>
<dbReference type="EMBL" id="JABXXO010000011">
    <property type="protein sequence ID" value="KAF7763838.1"/>
    <property type="molecule type" value="Genomic_DNA"/>
</dbReference>
<dbReference type="Gene3D" id="3.40.50.300">
    <property type="entry name" value="P-loop containing nucleotide triphosphate hydrolases"/>
    <property type="match status" value="1"/>
</dbReference>
<feature type="compositionally biased region" description="Polar residues" evidence="2">
    <location>
        <begin position="94"/>
        <end position="112"/>
    </location>
</feature>
<feature type="domain" description="Nephrocystin 3-like N-terminal" evidence="3">
    <location>
        <begin position="261"/>
        <end position="410"/>
    </location>
</feature>
<keyword evidence="1" id="KW-0677">Repeat</keyword>
<dbReference type="AlphaFoldDB" id="A0A8H7C7U8"/>
<dbReference type="PANTHER" id="PTHR10039">
    <property type="entry name" value="AMELOGENIN"/>
    <property type="match status" value="1"/>
</dbReference>
<name>A0A8H7C7U8_AGABI</name>
<feature type="compositionally biased region" description="Low complexity" evidence="2">
    <location>
        <begin position="37"/>
        <end position="49"/>
    </location>
</feature>
<dbReference type="SUPFAM" id="SSF52540">
    <property type="entry name" value="P-loop containing nucleoside triphosphate hydrolases"/>
    <property type="match status" value="1"/>
</dbReference>
<evidence type="ECO:0000256" key="2">
    <source>
        <dbReference type="SAM" id="MobiDB-lite"/>
    </source>
</evidence>
<proteinExistence type="predicted"/>
<dbReference type="InterPro" id="IPR056884">
    <property type="entry name" value="NPHP3-like_N"/>
</dbReference>
<sequence length="889" mass="99499">MASWLSDHLPFLRSRRSRSSPVGSRDGAATSLPRIESAPALPSRPSSRLGITGEDMNATATGTSHPSVPGNPIDHQNSTDRLVGDRASDYFNAQYQSSQVSRPVTPSGSVSPNVIRMPEPHGPAVQQPTILATSSNHTESIQAQQLLASLSPPLAAIPSQQSLTFDPLIQPSDQYSPLQQHQNPAMFNQAQKFTVMGGTFIAGNVTHNNLSSTQFMRDLLAETIPGAEFDSSARDPRPRCHPGTRLATLDRCLHFVRTCNGKRKTRWVVGAAGVGKSAIMQSVIESPELAVSCHASVFFSINGRDDGTKAIATISYQLAAKCKSYCQLIETEITDDPSLLRSSMAKQFLKLIIDPFIHNPQLNSAARVLIAIDGLDECKNPRTQLELLRLISDLCIKYPSSPLVWLIASRPEQHITSFFSQSDVASAYEKEEILVESDEAREDVELYLRARLKKIKESSDSVDSRWPEEQDLWKLANAAGGLFAYADTAVRYIEDATVGSPASQLSEVLNVIDKHSMTDLPQEDHPMAFLDALYTRIMSNVPSRIMMNTRKLLLAMAFHWSVAVPTTFVVLCNWLGMTPDDAYAAINHLRSVLRVPRRGDAHKENLERFHKSFMDYISDFRRSGFSHDIKHEARQLMVQCVFRILNEATDGIDFGDTDYGSFFGRLRRGPGTGDKISVTWPVGEDVDGTDNMMRLDMYRLAIDEAVAGIGRGDPDFQSEICIRILSTQFEWYDDNVFRFGSLRDLVFEFMTHGILKPMPVKAFDVSTLKDHEIKLQFRRPATTATNLSDPWKSSCVFHEWEGQSGEGDDQDWMTWLSRFCSPCLNRLIHQLENCQTRSPDHTVLTLLTSTGVCGVEFRFVDPDDGISEWTYWFWVELKLEERRKYGSDV</sequence>
<dbReference type="Pfam" id="PF24883">
    <property type="entry name" value="NPHP3_N"/>
    <property type="match status" value="1"/>
</dbReference>
<feature type="region of interest" description="Disordered" evidence="2">
    <location>
        <begin position="15"/>
        <end position="80"/>
    </location>
</feature>
<dbReference type="Proteomes" id="UP000629468">
    <property type="component" value="Unassembled WGS sequence"/>
</dbReference>
<protein>
    <recommendedName>
        <fullName evidence="3">Nephrocystin 3-like N-terminal domain-containing protein</fullName>
    </recommendedName>
</protein>
<comment type="caution">
    <text evidence="4">The sequence shown here is derived from an EMBL/GenBank/DDBJ whole genome shotgun (WGS) entry which is preliminary data.</text>
</comment>
<evidence type="ECO:0000259" key="3">
    <source>
        <dbReference type="Pfam" id="PF24883"/>
    </source>
</evidence>
<gene>
    <name evidence="4" type="ORF">Agabi119p4_8375</name>
</gene>
<evidence type="ECO:0000313" key="4">
    <source>
        <dbReference type="EMBL" id="KAF7763838.1"/>
    </source>
</evidence>
<reference evidence="4 5" key="1">
    <citation type="journal article" name="Sci. Rep.">
        <title>Telomere-to-telomere assembled and centromere annotated genomes of the two main subspecies of the button mushroom Agaricus bisporus reveal especially polymorphic chromosome ends.</title>
        <authorList>
            <person name="Sonnenberg A.S.M."/>
            <person name="Sedaghat-Telgerd N."/>
            <person name="Lavrijssen B."/>
            <person name="Ohm R.A."/>
            <person name="Hendrickx P.M."/>
            <person name="Scholtmeijer K."/>
            <person name="Baars J.J.P."/>
            <person name="van Peer A."/>
        </authorList>
    </citation>
    <scope>NUCLEOTIDE SEQUENCE [LARGE SCALE GENOMIC DNA]</scope>
    <source>
        <strain evidence="4 5">H119_p4</strain>
    </source>
</reference>
<accession>A0A8H7C7U8</accession>
<feature type="region of interest" description="Disordered" evidence="2">
    <location>
        <begin position="94"/>
        <end position="121"/>
    </location>
</feature>
<evidence type="ECO:0000313" key="5">
    <source>
        <dbReference type="Proteomes" id="UP000629468"/>
    </source>
</evidence>
<dbReference type="InterPro" id="IPR027417">
    <property type="entry name" value="P-loop_NTPase"/>
</dbReference>
<organism evidence="4 5">
    <name type="scientific">Agaricus bisporus var. burnettii</name>
    <dbReference type="NCBI Taxonomy" id="192524"/>
    <lineage>
        <taxon>Eukaryota</taxon>
        <taxon>Fungi</taxon>
        <taxon>Dikarya</taxon>
        <taxon>Basidiomycota</taxon>
        <taxon>Agaricomycotina</taxon>
        <taxon>Agaricomycetes</taxon>
        <taxon>Agaricomycetidae</taxon>
        <taxon>Agaricales</taxon>
        <taxon>Agaricineae</taxon>
        <taxon>Agaricaceae</taxon>
        <taxon>Agaricus</taxon>
    </lineage>
</organism>